<evidence type="ECO:0000259" key="11">
    <source>
        <dbReference type="PROSITE" id="PS50118"/>
    </source>
</evidence>
<dbReference type="Pfam" id="PF08914">
    <property type="entry name" value="Myb_Rap1"/>
    <property type="match status" value="1"/>
</dbReference>
<sequence length="1013" mass="113117">MGTTRMRLANNDARANGANGANGCNGDNAGGVFGNLRFWVAQRVPQRDRFIELIKTHGGALTISDSHADYLIADHVRRDAPPRSLSYTFLEASVRNGALANPDLHRAGPAPGSVRPAGAGNVLPTKTGRTKFTAEDDKCLWKWVSSHGKDGASTSGNEIYKQLEQTNPRHTWQSWRDRWVKTLRYREAPPGWDKVKCPEKDQEEEQQTPQVRQKHASSPADVQTESLDHEGVREGHQEQEEDTSLPTKEAEFSVVIFNEMLMSSRDIEGTPRERWNIKWENLADSSGNTVDGWDAFYEDKVRPVAQLLEGPGRDERIREYNRIWGPWEDKKRDLSTEQWLEVFGRVLEPKLRQMKAEAEREEEVASENAETGQVRQNEDYAPQTSNSSYATAASVISGGTNRNDEVSPQQNEQGESNVVPSRPQEGSNIIADSSIGLLSTPDDCELTGYDLFLHEHRGKIVKANPGLSTDTTARILVNTWQSLSEAEKHKYHDRVTENLELYHLDENESECPHEDGEVEGQDEDVAKEHEASLPGKADRGEHVSKDDCAPSPQTDRGRSSPHVQISTTAEVFEIESDGEFIPEDEPIQDQFSSTAPVLGLTDSPSRRQYEGTPPSSTLSIPLVQQQPDPQASPESRNRRRQSTALPPQLIPSSTSELASEQLIRENQKSQAMASIDSFEVDVGVADPDGGWDQMREGEVERDQDEWAVEVRSDSDMGANDEAEHAVVAPGQETLFVIDDDGMGEEDAQEQNEEELEEEFEGKLVKEVEDVGEGLDGEVDEEIEEHQGGLDEQPEETPKKRRIDAQADTQAIMEAETQMPDFGVALPDGGFSDEEVEDNQAMEVDAPNEEEEELVSEPTPSKRSAHETPALSRKRKHTVDTPSPPPTSSKRRRESSTRKSTTPSPPRPEEEATIMEDEIDDFIDSLVDAGYPEDRVVEVLRATSMRASLTKRALDVMVAMGANTLPVAMRGVWTAVDDEALEGSDARALQRIEEKHGTEELKRRWEFLRMWRED</sequence>
<feature type="region of interest" description="Disordered" evidence="10">
    <location>
        <begin position="773"/>
        <end position="911"/>
    </location>
</feature>
<evidence type="ECO:0000256" key="7">
    <source>
        <dbReference type="ARBA" id="ARBA00023242"/>
    </source>
</evidence>
<dbReference type="PROSITE" id="PS50118">
    <property type="entry name" value="HMG_BOX_2"/>
    <property type="match status" value="1"/>
</dbReference>
<organism evidence="12 13">
    <name type="scientific">Lineolata rhizophorae</name>
    <dbReference type="NCBI Taxonomy" id="578093"/>
    <lineage>
        <taxon>Eukaryota</taxon>
        <taxon>Fungi</taxon>
        <taxon>Dikarya</taxon>
        <taxon>Ascomycota</taxon>
        <taxon>Pezizomycotina</taxon>
        <taxon>Dothideomycetes</taxon>
        <taxon>Dothideomycetes incertae sedis</taxon>
        <taxon>Lineolatales</taxon>
        <taxon>Lineolataceae</taxon>
        <taxon>Lineolata</taxon>
    </lineage>
</organism>
<dbReference type="Proteomes" id="UP000799766">
    <property type="component" value="Unassembled WGS sequence"/>
</dbReference>
<dbReference type="PANTHER" id="PTHR16466:SF6">
    <property type="entry name" value="TELOMERIC REPEAT-BINDING FACTOR 2-INTERACTING PROTEIN 1"/>
    <property type="match status" value="1"/>
</dbReference>
<dbReference type="CDD" id="cd00084">
    <property type="entry name" value="HMG-box_SF"/>
    <property type="match status" value="1"/>
</dbReference>
<evidence type="ECO:0000256" key="9">
    <source>
        <dbReference type="RuleBase" id="RU367107"/>
    </source>
</evidence>
<dbReference type="CDD" id="cd11655">
    <property type="entry name" value="rap1_myb-like"/>
    <property type="match status" value="1"/>
</dbReference>
<keyword evidence="3 9" id="KW-0779">Telomere</keyword>
<proteinExistence type="inferred from homology"/>
<dbReference type="GO" id="GO:0042162">
    <property type="term" value="F:telomeric DNA binding"/>
    <property type="evidence" value="ECO:0007669"/>
    <property type="project" value="TreeGrafter"/>
</dbReference>
<feature type="region of interest" description="Disordered" evidence="10">
    <location>
        <begin position="1"/>
        <end position="21"/>
    </location>
</feature>
<feature type="region of interest" description="Disordered" evidence="10">
    <location>
        <begin position="357"/>
        <end position="428"/>
    </location>
</feature>
<gene>
    <name evidence="12" type="ORF">BDY21DRAFT_355032</name>
</gene>
<feature type="compositionally biased region" description="Basic and acidic residues" evidence="10">
    <location>
        <begin position="190"/>
        <end position="200"/>
    </location>
</feature>
<comment type="subcellular location">
    <subcellularLocation>
        <location evidence="9">Nucleus</location>
    </subcellularLocation>
    <subcellularLocation>
        <location evidence="9">Chromosome</location>
        <location evidence="9">Telomere</location>
    </subcellularLocation>
</comment>
<protein>
    <recommendedName>
        <fullName evidence="9">DNA-binding protein RAP1</fullName>
    </recommendedName>
</protein>
<dbReference type="InterPro" id="IPR039595">
    <property type="entry name" value="TE2IP/Rap1"/>
</dbReference>
<dbReference type="SUPFAM" id="SSF46689">
    <property type="entry name" value="Homeodomain-like"/>
    <property type="match status" value="1"/>
</dbReference>
<feature type="domain" description="HMG box" evidence="11">
    <location>
        <begin position="442"/>
        <end position="510"/>
    </location>
</feature>
<feature type="compositionally biased region" description="Basic and acidic residues" evidence="10">
    <location>
        <begin position="524"/>
        <end position="548"/>
    </location>
</feature>
<dbReference type="EMBL" id="MU001695">
    <property type="protein sequence ID" value="KAF2453776.1"/>
    <property type="molecule type" value="Genomic_DNA"/>
</dbReference>
<feature type="compositionally biased region" description="Polar residues" evidence="10">
    <location>
        <begin position="613"/>
        <end position="634"/>
    </location>
</feature>
<name>A0A6A6NPX5_9PEZI</name>
<dbReference type="InterPro" id="IPR015010">
    <property type="entry name" value="TERF2IP_Myb"/>
</dbReference>
<feature type="DNA-binding region" description="HMG box" evidence="8">
    <location>
        <begin position="442"/>
        <end position="510"/>
    </location>
</feature>
<evidence type="ECO:0000256" key="4">
    <source>
        <dbReference type="ARBA" id="ARBA00023015"/>
    </source>
</evidence>
<evidence type="ECO:0000313" key="13">
    <source>
        <dbReference type="Proteomes" id="UP000799766"/>
    </source>
</evidence>
<feature type="compositionally biased region" description="Polar residues" evidence="10">
    <location>
        <begin position="382"/>
        <end position="391"/>
    </location>
</feature>
<dbReference type="Gene3D" id="1.10.30.10">
    <property type="entry name" value="High mobility group box domain"/>
    <property type="match status" value="1"/>
</dbReference>
<dbReference type="PANTHER" id="PTHR16466">
    <property type="entry name" value="TELOMERE REPEAT-BINDING FACTOR 2-INTERACTING PROTEIN 1"/>
    <property type="match status" value="1"/>
</dbReference>
<accession>A0A6A6NPX5</accession>
<dbReference type="InterPro" id="IPR036910">
    <property type="entry name" value="HMG_box_dom_sf"/>
</dbReference>
<dbReference type="InterPro" id="IPR009071">
    <property type="entry name" value="HMG_box_dom"/>
</dbReference>
<keyword evidence="8" id="KW-0238">DNA-binding</keyword>
<dbReference type="Gene3D" id="1.10.10.60">
    <property type="entry name" value="Homeodomain-like"/>
    <property type="match status" value="1"/>
</dbReference>
<evidence type="ECO:0000256" key="3">
    <source>
        <dbReference type="ARBA" id="ARBA00022895"/>
    </source>
</evidence>
<keyword evidence="2 9" id="KW-0158">Chromosome</keyword>
<dbReference type="InterPro" id="IPR021661">
    <property type="entry name" value="Rap1_C"/>
</dbReference>
<reference evidence="12" key="1">
    <citation type="journal article" date="2020" name="Stud. Mycol.">
        <title>101 Dothideomycetes genomes: a test case for predicting lifestyles and emergence of pathogens.</title>
        <authorList>
            <person name="Haridas S."/>
            <person name="Albert R."/>
            <person name="Binder M."/>
            <person name="Bloem J."/>
            <person name="Labutti K."/>
            <person name="Salamov A."/>
            <person name="Andreopoulos B."/>
            <person name="Baker S."/>
            <person name="Barry K."/>
            <person name="Bills G."/>
            <person name="Bluhm B."/>
            <person name="Cannon C."/>
            <person name="Castanera R."/>
            <person name="Culley D."/>
            <person name="Daum C."/>
            <person name="Ezra D."/>
            <person name="Gonzalez J."/>
            <person name="Henrissat B."/>
            <person name="Kuo A."/>
            <person name="Liang C."/>
            <person name="Lipzen A."/>
            <person name="Lutzoni F."/>
            <person name="Magnuson J."/>
            <person name="Mondo S."/>
            <person name="Nolan M."/>
            <person name="Ohm R."/>
            <person name="Pangilinan J."/>
            <person name="Park H.-J."/>
            <person name="Ramirez L."/>
            <person name="Alfaro M."/>
            <person name="Sun H."/>
            <person name="Tritt A."/>
            <person name="Yoshinaga Y."/>
            <person name="Zwiers L.-H."/>
            <person name="Turgeon B."/>
            <person name="Goodwin S."/>
            <person name="Spatafora J."/>
            <person name="Crous P."/>
            <person name="Grigoriev I."/>
        </authorList>
    </citation>
    <scope>NUCLEOTIDE SEQUENCE</scope>
    <source>
        <strain evidence="12">ATCC 16933</strain>
    </source>
</reference>
<keyword evidence="7 8" id="KW-0539">Nucleus</keyword>
<feature type="compositionally biased region" description="Polar residues" evidence="10">
    <location>
        <begin position="397"/>
        <end position="428"/>
    </location>
</feature>
<evidence type="ECO:0000256" key="2">
    <source>
        <dbReference type="ARBA" id="ARBA00022454"/>
    </source>
</evidence>
<dbReference type="GO" id="GO:0010833">
    <property type="term" value="P:telomere maintenance via telomere lengthening"/>
    <property type="evidence" value="ECO:0007669"/>
    <property type="project" value="UniProtKB-UniRule"/>
</dbReference>
<feature type="compositionally biased region" description="Acidic residues" evidence="10">
    <location>
        <begin position="572"/>
        <end position="587"/>
    </location>
</feature>
<evidence type="ECO:0000313" key="12">
    <source>
        <dbReference type="EMBL" id="KAF2453776.1"/>
    </source>
</evidence>
<feature type="region of interest" description="Disordered" evidence="10">
    <location>
        <begin position="106"/>
        <end position="127"/>
    </location>
</feature>
<dbReference type="InterPro" id="IPR009057">
    <property type="entry name" value="Homeodomain-like_sf"/>
</dbReference>
<dbReference type="InterPro" id="IPR038104">
    <property type="entry name" value="Rap1_C_sf"/>
</dbReference>
<keyword evidence="13" id="KW-1185">Reference proteome</keyword>
<keyword evidence="4" id="KW-0805">Transcription regulation</keyword>
<dbReference type="Pfam" id="PF11626">
    <property type="entry name" value="Rap1_C"/>
    <property type="match status" value="1"/>
</dbReference>
<feature type="compositionally biased region" description="Basic and acidic residues" evidence="10">
    <location>
        <begin position="226"/>
        <end position="238"/>
    </location>
</feature>
<comment type="similarity">
    <text evidence="1 9">Belongs to the RAP1 family.</text>
</comment>
<dbReference type="Gene3D" id="1.10.10.2170">
    <property type="match status" value="1"/>
</dbReference>
<dbReference type="GO" id="GO:0031848">
    <property type="term" value="P:protection from non-homologous end joining at telomere"/>
    <property type="evidence" value="ECO:0007669"/>
    <property type="project" value="TreeGrafter"/>
</dbReference>
<dbReference type="OrthoDB" id="435460at2759"/>
<feature type="region of interest" description="Disordered" evidence="10">
    <location>
        <begin position="190"/>
        <end position="249"/>
    </location>
</feature>
<evidence type="ECO:0000256" key="5">
    <source>
        <dbReference type="ARBA" id="ARBA00023159"/>
    </source>
</evidence>
<comment type="subunit">
    <text evidence="9">Homodimer.</text>
</comment>
<feature type="compositionally biased region" description="Acidic residues" evidence="10">
    <location>
        <begin position="773"/>
        <end position="783"/>
    </location>
</feature>
<feature type="compositionally biased region" description="Low complexity" evidence="10">
    <location>
        <begin position="9"/>
        <end position="21"/>
    </location>
</feature>
<feature type="compositionally biased region" description="Polar residues" evidence="10">
    <location>
        <begin position="642"/>
        <end position="658"/>
    </location>
</feature>
<comment type="function">
    <text evidence="9">Involved in the regulation of telomere length, clustering and has a specific role in telomere position effect (TPE).</text>
</comment>
<dbReference type="AlphaFoldDB" id="A0A6A6NPX5"/>
<feature type="region of interest" description="Disordered" evidence="10">
    <location>
        <begin position="508"/>
        <end position="703"/>
    </location>
</feature>
<evidence type="ECO:0000256" key="6">
    <source>
        <dbReference type="ARBA" id="ARBA00023163"/>
    </source>
</evidence>
<keyword evidence="6" id="KW-0804">Transcription</keyword>
<dbReference type="Pfam" id="PF00505">
    <property type="entry name" value="HMG_box"/>
    <property type="match status" value="1"/>
</dbReference>
<dbReference type="GO" id="GO:0070187">
    <property type="term" value="C:shelterin complex"/>
    <property type="evidence" value="ECO:0007669"/>
    <property type="project" value="TreeGrafter"/>
</dbReference>
<evidence type="ECO:0000256" key="8">
    <source>
        <dbReference type="PROSITE-ProRule" id="PRU00267"/>
    </source>
</evidence>
<evidence type="ECO:0000256" key="1">
    <source>
        <dbReference type="ARBA" id="ARBA00010467"/>
    </source>
</evidence>
<dbReference type="SUPFAM" id="SSF47095">
    <property type="entry name" value="HMG-box"/>
    <property type="match status" value="1"/>
</dbReference>
<keyword evidence="5" id="KW-0010">Activator</keyword>
<evidence type="ECO:0000256" key="10">
    <source>
        <dbReference type="SAM" id="MobiDB-lite"/>
    </source>
</evidence>
<feature type="compositionally biased region" description="Acidic residues" evidence="10">
    <location>
        <begin position="830"/>
        <end position="854"/>
    </location>
</feature>